<accession>X1LU02</accession>
<evidence type="ECO:0000259" key="1">
    <source>
        <dbReference type="Pfam" id="PF02254"/>
    </source>
</evidence>
<feature type="domain" description="RCK N-terminal" evidence="1">
    <location>
        <begin position="1"/>
        <end position="62"/>
    </location>
</feature>
<comment type="caution">
    <text evidence="2">The sequence shown here is derived from an EMBL/GenBank/DDBJ whole genome shotgun (WGS) entry which is preliminary data.</text>
</comment>
<dbReference type="InterPro" id="IPR003148">
    <property type="entry name" value="RCK_N"/>
</dbReference>
<feature type="non-terminal residue" evidence="2">
    <location>
        <position position="279"/>
    </location>
</feature>
<name>X1LU02_9ZZZZ</name>
<proteinExistence type="predicted"/>
<evidence type="ECO:0000313" key="2">
    <source>
        <dbReference type="EMBL" id="GAI22568.1"/>
    </source>
</evidence>
<protein>
    <recommendedName>
        <fullName evidence="1">RCK N-terminal domain-containing protein</fullName>
    </recommendedName>
</protein>
<dbReference type="AlphaFoldDB" id="X1LU02"/>
<sequence>DKKMLLKAGVDKAKYLISVCGNDGTNAEVAVNAREISSKNKDKKLTCFAHIFNPQLCHLLREREIETGQMNIFKLEFFNIFDIGARSLLIDYPPFSEDDKFIKSQPHILIVGVGRMGESLVFHAATEWEKMYSKFNKKLRITVIDKIAKCKKELLYLRYPKLERICDITPLQIDVNSPDFQCADFLFDENNRCNITRIYICLDNDSLALSTALTLNQFIRNQNIPIVVRMISDTGLATLLRAEDKNKSHFKNIYAFGLLERTCQPNLILGETKELPTEI</sequence>
<feature type="non-terminal residue" evidence="2">
    <location>
        <position position="1"/>
    </location>
</feature>
<dbReference type="Gene3D" id="3.40.50.720">
    <property type="entry name" value="NAD(P)-binding Rossmann-like Domain"/>
    <property type="match status" value="1"/>
</dbReference>
<organism evidence="2">
    <name type="scientific">marine sediment metagenome</name>
    <dbReference type="NCBI Taxonomy" id="412755"/>
    <lineage>
        <taxon>unclassified sequences</taxon>
        <taxon>metagenomes</taxon>
        <taxon>ecological metagenomes</taxon>
    </lineage>
</organism>
<dbReference type="Pfam" id="PF02254">
    <property type="entry name" value="TrkA_N"/>
    <property type="match status" value="1"/>
</dbReference>
<gene>
    <name evidence="2" type="ORF">S06H3_31555</name>
</gene>
<reference evidence="2" key="1">
    <citation type="journal article" date="2014" name="Front. Microbiol.">
        <title>High frequency of phylogenetically diverse reductive dehalogenase-homologous genes in deep subseafloor sedimentary metagenomes.</title>
        <authorList>
            <person name="Kawai M."/>
            <person name="Futagami T."/>
            <person name="Toyoda A."/>
            <person name="Takaki Y."/>
            <person name="Nishi S."/>
            <person name="Hori S."/>
            <person name="Arai W."/>
            <person name="Tsubouchi T."/>
            <person name="Morono Y."/>
            <person name="Uchiyama I."/>
            <person name="Ito T."/>
            <person name="Fujiyama A."/>
            <person name="Inagaki F."/>
            <person name="Takami H."/>
        </authorList>
    </citation>
    <scope>NUCLEOTIDE SEQUENCE</scope>
    <source>
        <strain evidence="2">Expedition CK06-06</strain>
    </source>
</reference>
<dbReference type="EMBL" id="BARV01018697">
    <property type="protein sequence ID" value="GAI22568.1"/>
    <property type="molecule type" value="Genomic_DNA"/>
</dbReference>